<dbReference type="EMBL" id="JAAIKC010000003">
    <property type="protein sequence ID" value="NEW06797.1"/>
    <property type="molecule type" value="Genomic_DNA"/>
</dbReference>
<organism evidence="7">
    <name type="scientific">Paenibacillus sp. SYP-B3998</name>
    <dbReference type="NCBI Taxonomy" id="2678564"/>
    <lineage>
        <taxon>Bacteria</taxon>
        <taxon>Bacillati</taxon>
        <taxon>Bacillota</taxon>
        <taxon>Bacilli</taxon>
        <taxon>Bacillales</taxon>
        <taxon>Paenibacillaceae</taxon>
        <taxon>Paenibacillus</taxon>
    </lineage>
</organism>
<comment type="caution">
    <text evidence="7">The sequence shown here is derived from an EMBL/GenBank/DDBJ whole genome shotgun (WGS) entry which is preliminary data.</text>
</comment>
<keyword evidence="1 5" id="KW-0732">Signal</keyword>
<dbReference type="InterPro" id="IPR038081">
    <property type="entry name" value="CalX-like_sf"/>
</dbReference>
<name>A0A6G3ZZG6_9BACL</name>
<reference evidence="7" key="1">
    <citation type="submission" date="2020-02" db="EMBL/GenBank/DDBJ databases">
        <authorList>
            <person name="Shen X.-R."/>
            <person name="Zhang Y.-X."/>
        </authorList>
    </citation>
    <scope>NUCLEOTIDE SEQUENCE</scope>
    <source>
        <strain evidence="7">SYP-B3998</strain>
    </source>
</reference>
<feature type="domain" description="Calx-beta" evidence="6">
    <location>
        <begin position="574"/>
        <end position="673"/>
    </location>
</feature>
<feature type="chain" id="PRO_5026354410" description="Calx-beta domain-containing protein" evidence="5">
    <location>
        <begin position="29"/>
        <end position="695"/>
    </location>
</feature>
<proteinExistence type="predicted"/>
<keyword evidence="3" id="KW-0106">Calcium</keyword>
<dbReference type="SUPFAM" id="SSF141072">
    <property type="entry name" value="CalX-like"/>
    <property type="match status" value="1"/>
</dbReference>
<dbReference type="Gene3D" id="2.60.40.10">
    <property type="entry name" value="Immunoglobulins"/>
    <property type="match status" value="1"/>
</dbReference>
<keyword evidence="4" id="KW-0813">Transport</keyword>
<dbReference type="SMART" id="SM00237">
    <property type="entry name" value="Calx_beta"/>
    <property type="match status" value="1"/>
</dbReference>
<keyword evidence="2" id="KW-0677">Repeat</keyword>
<gene>
    <name evidence="7" type="ORF">GK047_12320</name>
</gene>
<dbReference type="InterPro" id="IPR003644">
    <property type="entry name" value="Calx_beta"/>
</dbReference>
<dbReference type="RefSeq" id="WP_163946457.1">
    <property type="nucleotide sequence ID" value="NZ_JAAIKC010000003.1"/>
</dbReference>
<dbReference type="Gene3D" id="2.60.40.2030">
    <property type="match status" value="1"/>
</dbReference>
<dbReference type="Pfam" id="PF03160">
    <property type="entry name" value="Calx-beta"/>
    <property type="match status" value="1"/>
</dbReference>
<dbReference type="GO" id="GO:0007154">
    <property type="term" value="P:cell communication"/>
    <property type="evidence" value="ECO:0007669"/>
    <property type="project" value="InterPro"/>
</dbReference>
<feature type="signal peptide" evidence="5">
    <location>
        <begin position="1"/>
        <end position="28"/>
    </location>
</feature>
<evidence type="ECO:0000313" key="7">
    <source>
        <dbReference type="EMBL" id="NEW06797.1"/>
    </source>
</evidence>
<dbReference type="GO" id="GO:0005432">
    <property type="term" value="F:calcium:sodium antiporter activity"/>
    <property type="evidence" value="ECO:0007669"/>
    <property type="project" value="TreeGrafter"/>
</dbReference>
<dbReference type="PANTHER" id="PTHR11878">
    <property type="entry name" value="SODIUM/CALCIUM EXCHANGER"/>
    <property type="match status" value="1"/>
</dbReference>
<sequence>MKGFYLRWLFAMILPMLVLALSPVGSNAQDGGIRIEKQTPGVVDAPPTIAIQKPEILSITTKDVDVKMTCMDDDPAGCKNVTLEADGKQILSSVDGLDTVISLAEYEGRGVTLKFTGYDSAGQRTEAVRYVNVDSGNRRLSLVNSFPNARSLDLDSARVLLLHENNFEIRDLHSGQVIASIPNSLDAAIKEAYLTPKGAMIRTNATIYEWREDRLSFVLDTYAYATFDSLIKIKGNYALIKKNYCGVLRNLLTGADTIIAPSCSIEGLLEDGTAIYSSGNEDGVFRQYKEGIGSSVFFVAPPGYVMIGTDEVSTLLMKFGSEDKFPLKYTLLLHTSSGNRELGPFVIGYLPEHAYKLDIMQNNGWIAHFQFGHSEKEEEGILGPLELWVISPDGTEQQVADEDYYDRLESISENGDVLFKTEGSYDTFYVSDNVAGQRDGFIRIPVGITNPVWRGDQLYGIMSFDNQITQVYRINTDSNPEQPDTTAPVISKVKPADGVTITTATPTLSAKLTDKHSGINADSIRLKLDGEVLQAHYEITTMTVTASAYGLSNGIHHLEIIVADRAGNTALSTTSFQKKDLEPTGKLQFTTLATMVDERAGTVTATVYRSGGSSGGLTVNYRTWNRSASAGSDYIFSSGQLTFANGEMKKSIQVKIVNDTYKEQLEVFYLSLYAPSEEGALGANTETTFIIRDDD</sequence>
<evidence type="ECO:0000256" key="1">
    <source>
        <dbReference type="ARBA" id="ARBA00022729"/>
    </source>
</evidence>
<evidence type="ECO:0000256" key="4">
    <source>
        <dbReference type="ARBA" id="ARBA00023065"/>
    </source>
</evidence>
<dbReference type="PANTHER" id="PTHR11878:SF65">
    <property type="entry name" value="NA_CA-EXCHANGE PROTEIN, ISOFORM G"/>
    <property type="match status" value="1"/>
</dbReference>
<dbReference type="InterPro" id="IPR013783">
    <property type="entry name" value="Ig-like_fold"/>
</dbReference>
<evidence type="ECO:0000259" key="6">
    <source>
        <dbReference type="SMART" id="SM00237"/>
    </source>
</evidence>
<keyword evidence="4" id="KW-0406">Ion transport</keyword>
<dbReference type="InterPro" id="IPR051171">
    <property type="entry name" value="CaCA"/>
</dbReference>
<dbReference type="GO" id="GO:0016020">
    <property type="term" value="C:membrane"/>
    <property type="evidence" value="ECO:0007669"/>
    <property type="project" value="InterPro"/>
</dbReference>
<protein>
    <recommendedName>
        <fullName evidence="6">Calx-beta domain-containing protein</fullName>
    </recommendedName>
</protein>
<dbReference type="GO" id="GO:0098703">
    <property type="term" value="P:calcium ion import across plasma membrane"/>
    <property type="evidence" value="ECO:0007669"/>
    <property type="project" value="TreeGrafter"/>
</dbReference>
<dbReference type="AlphaFoldDB" id="A0A6G3ZZG6"/>
<evidence type="ECO:0000256" key="5">
    <source>
        <dbReference type="SAM" id="SignalP"/>
    </source>
</evidence>
<evidence type="ECO:0000256" key="2">
    <source>
        <dbReference type="ARBA" id="ARBA00022737"/>
    </source>
</evidence>
<evidence type="ECO:0000256" key="3">
    <source>
        <dbReference type="ARBA" id="ARBA00022837"/>
    </source>
</evidence>
<accession>A0A6G3ZZG6</accession>